<evidence type="ECO:0000256" key="4">
    <source>
        <dbReference type="ARBA" id="ARBA00023014"/>
    </source>
</evidence>
<dbReference type="PROSITE" id="PS00198">
    <property type="entry name" value="4FE4S_FER_1"/>
    <property type="match status" value="2"/>
</dbReference>
<evidence type="ECO:0000259" key="5">
    <source>
        <dbReference type="PROSITE" id="PS51379"/>
    </source>
</evidence>
<dbReference type="Pfam" id="PF12838">
    <property type="entry name" value="Fer4_7"/>
    <property type="match status" value="1"/>
</dbReference>
<dbReference type="InterPro" id="IPR050572">
    <property type="entry name" value="Fe-S_Ferredoxin"/>
</dbReference>
<keyword evidence="2" id="KW-0479">Metal-binding</keyword>
<gene>
    <name evidence="6" type="ORF">ENU21_02935</name>
</gene>
<comment type="caution">
    <text evidence="6">The sequence shown here is derived from an EMBL/GenBank/DDBJ whole genome shotgun (WGS) entry which is preliminary data.</text>
</comment>
<dbReference type="GO" id="GO:0016491">
    <property type="term" value="F:oxidoreductase activity"/>
    <property type="evidence" value="ECO:0007669"/>
    <property type="project" value="UniProtKB-ARBA"/>
</dbReference>
<organism evidence="6">
    <name type="scientific">Thermofilum pendens</name>
    <dbReference type="NCBI Taxonomy" id="2269"/>
    <lineage>
        <taxon>Archaea</taxon>
        <taxon>Thermoproteota</taxon>
        <taxon>Thermoprotei</taxon>
        <taxon>Thermofilales</taxon>
        <taxon>Thermofilaceae</taxon>
        <taxon>Thermofilum</taxon>
    </lineage>
</organism>
<keyword evidence="3" id="KW-0408">Iron</keyword>
<dbReference type="GO" id="GO:0046872">
    <property type="term" value="F:metal ion binding"/>
    <property type="evidence" value="ECO:0007669"/>
    <property type="project" value="UniProtKB-KW"/>
</dbReference>
<dbReference type="PANTHER" id="PTHR43687:SF1">
    <property type="entry name" value="FERREDOXIN III"/>
    <property type="match status" value="1"/>
</dbReference>
<feature type="domain" description="4Fe-4S ferredoxin-type" evidence="5">
    <location>
        <begin position="43"/>
        <end position="71"/>
    </location>
</feature>
<evidence type="ECO:0000256" key="3">
    <source>
        <dbReference type="ARBA" id="ARBA00023004"/>
    </source>
</evidence>
<dbReference type="InterPro" id="IPR017896">
    <property type="entry name" value="4Fe4S_Fe-S-bd"/>
</dbReference>
<evidence type="ECO:0000313" key="6">
    <source>
        <dbReference type="EMBL" id="HGM46697.1"/>
    </source>
</evidence>
<name>A0A7C4D5I3_THEPE</name>
<protein>
    <submittedName>
        <fullName evidence="6">4Fe-4S dicluster domain-containing protein</fullName>
    </submittedName>
</protein>
<dbReference type="InterPro" id="IPR017900">
    <property type="entry name" value="4Fe4S_Fe_S_CS"/>
</dbReference>
<feature type="domain" description="4Fe-4S ferredoxin-type" evidence="5">
    <location>
        <begin position="150"/>
        <end position="179"/>
    </location>
</feature>
<dbReference type="Pfam" id="PF12798">
    <property type="entry name" value="Fer4_3"/>
    <property type="match status" value="1"/>
</dbReference>
<feature type="domain" description="4Fe-4S ferredoxin-type" evidence="5">
    <location>
        <begin position="115"/>
        <end position="146"/>
    </location>
</feature>
<dbReference type="AlphaFoldDB" id="A0A7C4D5I3"/>
<dbReference type="SUPFAM" id="SSF54862">
    <property type="entry name" value="4Fe-4S ferredoxins"/>
    <property type="match status" value="1"/>
</dbReference>
<evidence type="ECO:0000256" key="1">
    <source>
        <dbReference type="ARBA" id="ARBA00022485"/>
    </source>
</evidence>
<dbReference type="EMBL" id="DTBQ01000084">
    <property type="protein sequence ID" value="HGM46697.1"/>
    <property type="molecule type" value="Genomic_DNA"/>
</dbReference>
<accession>A0A7C4D5I3</accession>
<evidence type="ECO:0000256" key="2">
    <source>
        <dbReference type="ARBA" id="ARBA00022723"/>
    </source>
</evidence>
<sequence length="191" mass="20508">MSLTRREFAAFIAKFAVLTGIAATIPAAASTPLNYRRPPGAVEEPVFKIVCVRCGRCVSVCPQKIVRQVSPLENLASAGTPVLVENGVCALDFECDKVCPTGALQLLPKEKAKMGTATIERDKCIGCGICIKVCMPIVEAINWEDPKKKDKAVVDPAKCLGCGACVPECPVEAISLSPEGAYRLQFRWPSR</sequence>
<dbReference type="PANTHER" id="PTHR43687">
    <property type="entry name" value="ADENYLYLSULFATE REDUCTASE, BETA SUBUNIT"/>
    <property type="match status" value="1"/>
</dbReference>
<reference evidence="6" key="1">
    <citation type="journal article" date="2020" name="mSystems">
        <title>Genome- and Community-Level Interaction Insights into Carbon Utilization and Element Cycling Functions of Hydrothermarchaeota in Hydrothermal Sediment.</title>
        <authorList>
            <person name="Zhou Z."/>
            <person name="Liu Y."/>
            <person name="Xu W."/>
            <person name="Pan J."/>
            <person name="Luo Z.H."/>
            <person name="Li M."/>
        </authorList>
    </citation>
    <scope>NUCLEOTIDE SEQUENCE</scope>
    <source>
        <strain evidence="6">SpSt-649</strain>
    </source>
</reference>
<dbReference type="GO" id="GO:0051539">
    <property type="term" value="F:4 iron, 4 sulfur cluster binding"/>
    <property type="evidence" value="ECO:0007669"/>
    <property type="project" value="UniProtKB-KW"/>
</dbReference>
<dbReference type="Gene3D" id="3.30.70.20">
    <property type="match status" value="2"/>
</dbReference>
<dbReference type="PROSITE" id="PS51379">
    <property type="entry name" value="4FE4S_FER_2"/>
    <property type="match status" value="3"/>
</dbReference>
<keyword evidence="4" id="KW-0411">Iron-sulfur</keyword>
<keyword evidence="1" id="KW-0004">4Fe-4S</keyword>
<proteinExistence type="predicted"/>